<dbReference type="GO" id="GO:0008360">
    <property type="term" value="P:regulation of cell shape"/>
    <property type="evidence" value="ECO:0007669"/>
    <property type="project" value="UniProtKB-KW"/>
</dbReference>
<comment type="cofactor">
    <cofactor evidence="1 16">
        <name>FAD</name>
        <dbReference type="ChEBI" id="CHEBI:57692"/>
    </cofactor>
</comment>
<dbReference type="GO" id="GO:0071555">
    <property type="term" value="P:cell wall organization"/>
    <property type="evidence" value="ECO:0007669"/>
    <property type="project" value="UniProtKB-KW"/>
</dbReference>
<dbReference type="Gene3D" id="3.90.78.10">
    <property type="entry name" value="UDP-N-acetylenolpyruvoylglucosamine reductase, C-terminal domain"/>
    <property type="match status" value="1"/>
</dbReference>
<comment type="caution">
    <text evidence="18">The sequence shown here is derived from an EMBL/GenBank/DDBJ whole genome shotgun (WGS) entry which is preliminary data.</text>
</comment>
<name>A0A2H0RKM3_9BACT</name>
<dbReference type="HAMAP" id="MF_00037">
    <property type="entry name" value="MurB"/>
    <property type="match status" value="1"/>
</dbReference>
<dbReference type="InterPro" id="IPR006094">
    <property type="entry name" value="Oxid_FAD_bind_N"/>
</dbReference>
<protein>
    <recommendedName>
        <fullName evidence="16">UDP-N-acetylenolpyruvoylglucosamine reductase</fullName>
        <ecNumber evidence="16">1.3.1.98</ecNumber>
    </recommendedName>
    <alternativeName>
        <fullName evidence="16">UDP-N-acetylmuramate dehydrogenase</fullName>
    </alternativeName>
</protein>
<dbReference type="GO" id="GO:0051301">
    <property type="term" value="P:cell division"/>
    <property type="evidence" value="ECO:0007669"/>
    <property type="project" value="UniProtKB-KW"/>
</dbReference>
<dbReference type="InterPro" id="IPR016167">
    <property type="entry name" value="FAD-bd_PCMH_sub1"/>
</dbReference>
<evidence type="ECO:0000256" key="8">
    <source>
        <dbReference type="ARBA" id="ARBA00022827"/>
    </source>
</evidence>
<keyword evidence="14 16" id="KW-0961">Cell wall biogenesis/degradation</keyword>
<dbReference type="Gene3D" id="3.30.465.10">
    <property type="match status" value="1"/>
</dbReference>
<sequence>MKESDGAKDKKSAAFTSRRFFLSPDIMGVMSSNTETKDMRALVREGESISPHTTFGMGGMARYFCEAETPSNIIQFIRYACRNGIPYKIIAGGSNLVVSDRELPFLVIKVNGGEMTVADGAIEVDAGVPLMSLIETAIKNGYGGLETLSGIPGSVGGAIYGNAAAYGQAISERLVDVSVYDPEKDEVNVMAASACGFGYRESAFKHELSNLVILSARFWFEKSNKEGLRQKSEEIIEKRKKKYIPGVRTPGSFFKNLLADELPQHILDKIPNLKDFYGKVPAWYFLNEVGARGMRHGGLRIADFHGNYIINDGNATYEEVRELASLLKQKVREKFGVELEEEIRYLE</sequence>
<dbReference type="InterPro" id="IPR011601">
    <property type="entry name" value="MurB_C"/>
</dbReference>
<dbReference type="Proteomes" id="UP000230833">
    <property type="component" value="Unassembled WGS sequence"/>
</dbReference>
<keyword evidence="12 16" id="KW-0560">Oxidoreductase</keyword>
<evidence type="ECO:0000313" key="19">
    <source>
        <dbReference type="Proteomes" id="UP000230833"/>
    </source>
</evidence>
<dbReference type="PANTHER" id="PTHR21071:SF4">
    <property type="entry name" value="UDP-N-ACETYLENOLPYRUVOYLGLUCOSAMINE REDUCTASE"/>
    <property type="match status" value="1"/>
</dbReference>
<evidence type="ECO:0000256" key="13">
    <source>
        <dbReference type="ARBA" id="ARBA00023306"/>
    </source>
</evidence>
<feature type="active site" description="Proton donor" evidence="16">
    <location>
        <position position="252"/>
    </location>
</feature>
<comment type="similarity">
    <text evidence="16">Belongs to the MurB family.</text>
</comment>
<keyword evidence="8 16" id="KW-0274">FAD</keyword>
<comment type="subcellular location">
    <subcellularLocation>
        <location evidence="3 16">Cytoplasm</location>
    </subcellularLocation>
</comment>
<comment type="catalytic activity">
    <reaction evidence="15 16">
        <text>UDP-N-acetyl-alpha-D-muramate + NADP(+) = UDP-N-acetyl-3-O-(1-carboxyvinyl)-alpha-D-glucosamine + NADPH + H(+)</text>
        <dbReference type="Rhea" id="RHEA:12248"/>
        <dbReference type="ChEBI" id="CHEBI:15378"/>
        <dbReference type="ChEBI" id="CHEBI:57783"/>
        <dbReference type="ChEBI" id="CHEBI:58349"/>
        <dbReference type="ChEBI" id="CHEBI:68483"/>
        <dbReference type="ChEBI" id="CHEBI:70757"/>
        <dbReference type="EC" id="1.3.1.98"/>
    </reaction>
</comment>
<dbReference type="GO" id="GO:0009252">
    <property type="term" value="P:peptidoglycan biosynthetic process"/>
    <property type="evidence" value="ECO:0007669"/>
    <property type="project" value="UniProtKB-UniRule"/>
</dbReference>
<proteinExistence type="inferred from homology"/>
<evidence type="ECO:0000256" key="15">
    <source>
        <dbReference type="ARBA" id="ARBA00048914"/>
    </source>
</evidence>
<evidence type="ECO:0000256" key="16">
    <source>
        <dbReference type="HAMAP-Rule" id="MF_00037"/>
    </source>
</evidence>
<keyword evidence="6 16" id="KW-0132">Cell division</keyword>
<keyword evidence="7 16" id="KW-0285">Flavoprotein</keyword>
<gene>
    <name evidence="16 18" type="primary">murB</name>
    <name evidence="18" type="ORF">COV07_04315</name>
</gene>
<keyword evidence="9 16" id="KW-0521">NADP</keyword>
<dbReference type="Pfam" id="PF02873">
    <property type="entry name" value="MurB_C"/>
    <property type="match status" value="1"/>
</dbReference>
<dbReference type="EMBL" id="PCYL01000046">
    <property type="protein sequence ID" value="PIR46335.1"/>
    <property type="molecule type" value="Genomic_DNA"/>
</dbReference>
<evidence type="ECO:0000256" key="6">
    <source>
        <dbReference type="ARBA" id="ARBA00022618"/>
    </source>
</evidence>
<dbReference type="SUPFAM" id="SSF56194">
    <property type="entry name" value="Uridine diphospho-N-Acetylenolpyruvylglucosamine reductase, MurB, C-terminal domain"/>
    <property type="match status" value="1"/>
</dbReference>
<dbReference type="GO" id="GO:0005829">
    <property type="term" value="C:cytosol"/>
    <property type="evidence" value="ECO:0007669"/>
    <property type="project" value="TreeGrafter"/>
</dbReference>
<evidence type="ECO:0000256" key="12">
    <source>
        <dbReference type="ARBA" id="ARBA00023002"/>
    </source>
</evidence>
<comment type="pathway">
    <text evidence="4 16">Cell wall biogenesis; peptidoglycan biosynthesis.</text>
</comment>
<evidence type="ECO:0000256" key="11">
    <source>
        <dbReference type="ARBA" id="ARBA00022984"/>
    </source>
</evidence>
<keyword evidence="11 16" id="KW-0573">Peptidoglycan synthesis</keyword>
<evidence type="ECO:0000259" key="17">
    <source>
        <dbReference type="PROSITE" id="PS51387"/>
    </source>
</evidence>
<dbReference type="Pfam" id="PF01565">
    <property type="entry name" value="FAD_binding_4"/>
    <property type="match status" value="1"/>
</dbReference>
<dbReference type="GO" id="GO:0071949">
    <property type="term" value="F:FAD binding"/>
    <property type="evidence" value="ECO:0007669"/>
    <property type="project" value="InterPro"/>
</dbReference>
<evidence type="ECO:0000256" key="2">
    <source>
        <dbReference type="ARBA" id="ARBA00003921"/>
    </source>
</evidence>
<accession>A0A2H0RKM3</accession>
<evidence type="ECO:0000256" key="1">
    <source>
        <dbReference type="ARBA" id="ARBA00001974"/>
    </source>
</evidence>
<dbReference type="InterPro" id="IPR003170">
    <property type="entry name" value="MurB"/>
</dbReference>
<dbReference type="SUPFAM" id="SSF56176">
    <property type="entry name" value="FAD-binding/transporter-associated domain-like"/>
    <property type="match status" value="1"/>
</dbReference>
<evidence type="ECO:0000256" key="4">
    <source>
        <dbReference type="ARBA" id="ARBA00004752"/>
    </source>
</evidence>
<evidence type="ECO:0000256" key="10">
    <source>
        <dbReference type="ARBA" id="ARBA00022960"/>
    </source>
</evidence>
<dbReference type="EC" id="1.3.1.98" evidence="16"/>
<evidence type="ECO:0000256" key="9">
    <source>
        <dbReference type="ARBA" id="ARBA00022857"/>
    </source>
</evidence>
<keyword evidence="10 16" id="KW-0133">Cell shape</keyword>
<dbReference type="InterPro" id="IPR036635">
    <property type="entry name" value="MurB_C_sf"/>
</dbReference>
<dbReference type="AlphaFoldDB" id="A0A2H0RKM3"/>
<evidence type="ECO:0000256" key="5">
    <source>
        <dbReference type="ARBA" id="ARBA00022490"/>
    </source>
</evidence>
<keyword evidence="13 16" id="KW-0131">Cell cycle</keyword>
<comment type="function">
    <text evidence="2 16">Cell wall formation.</text>
</comment>
<dbReference type="PROSITE" id="PS51387">
    <property type="entry name" value="FAD_PCMH"/>
    <property type="match status" value="1"/>
</dbReference>
<dbReference type="InterPro" id="IPR016166">
    <property type="entry name" value="FAD-bd_PCMH"/>
</dbReference>
<feature type="active site" evidence="16">
    <location>
        <position position="342"/>
    </location>
</feature>
<dbReference type="NCBIfam" id="TIGR00179">
    <property type="entry name" value="murB"/>
    <property type="match status" value="1"/>
</dbReference>
<reference evidence="18 19" key="1">
    <citation type="submission" date="2017-09" db="EMBL/GenBank/DDBJ databases">
        <title>Depth-based differentiation of microbial function through sediment-hosted aquifers and enrichment of novel symbionts in the deep terrestrial subsurface.</title>
        <authorList>
            <person name="Probst A.J."/>
            <person name="Ladd B."/>
            <person name="Jarett J.K."/>
            <person name="Geller-Mcgrath D.E."/>
            <person name="Sieber C.M."/>
            <person name="Emerson J.B."/>
            <person name="Anantharaman K."/>
            <person name="Thomas B.C."/>
            <person name="Malmstrom R."/>
            <person name="Stieglmeier M."/>
            <person name="Klingl A."/>
            <person name="Woyke T."/>
            <person name="Ryan C.M."/>
            <person name="Banfield J.F."/>
        </authorList>
    </citation>
    <scope>NUCLEOTIDE SEQUENCE [LARGE SCALE GENOMIC DNA]</scope>
    <source>
        <strain evidence="18">CG10_big_fil_rev_8_21_14_0_10_45_14</strain>
    </source>
</reference>
<feature type="domain" description="FAD-binding PCMH-type" evidence="17">
    <location>
        <begin position="56"/>
        <end position="223"/>
    </location>
</feature>
<feature type="active site" evidence="16">
    <location>
        <position position="200"/>
    </location>
</feature>
<dbReference type="UniPathway" id="UPA00219"/>
<dbReference type="GO" id="GO:0008762">
    <property type="term" value="F:UDP-N-acetylmuramate dehydrogenase activity"/>
    <property type="evidence" value="ECO:0007669"/>
    <property type="project" value="UniProtKB-UniRule"/>
</dbReference>
<dbReference type="Gene3D" id="3.30.43.10">
    <property type="entry name" value="Uridine Diphospho-n-acetylenolpyruvylglucosamine Reductase, domain 2"/>
    <property type="match status" value="1"/>
</dbReference>
<organism evidence="18 19">
    <name type="scientific">Candidatus Vogelbacteria bacterium CG10_big_fil_rev_8_21_14_0_10_45_14</name>
    <dbReference type="NCBI Taxonomy" id="1975042"/>
    <lineage>
        <taxon>Bacteria</taxon>
        <taxon>Candidatus Vogeliibacteriota</taxon>
    </lineage>
</organism>
<evidence type="ECO:0000256" key="3">
    <source>
        <dbReference type="ARBA" id="ARBA00004496"/>
    </source>
</evidence>
<evidence type="ECO:0000256" key="7">
    <source>
        <dbReference type="ARBA" id="ARBA00022630"/>
    </source>
</evidence>
<dbReference type="InterPro" id="IPR036318">
    <property type="entry name" value="FAD-bd_PCMH-like_sf"/>
</dbReference>
<dbReference type="InterPro" id="IPR016169">
    <property type="entry name" value="FAD-bd_PCMH_sub2"/>
</dbReference>
<evidence type="ECO:0000256" key="14">
    <source>
        <dbReference type="ARBA" id="ARBA00023316"/>
    </source>
</evidence>
<dbReference type="PANTHER" id="PTHR21071">
    <property type="entry name" value="UDP-N-ACETYLENOLPYRUVOYLGLUCOSAMINE REDUCTASE"/>
    <property type="match status" value="1"/>
</dbReference>
<evidence type="ECO:0000313" key="18">
    <source>
        <dbReference type="EMBL" id="PIR46335.1"/>
    </source>
</evidence>
<keyword evidence="5 16" id="KW-0963">Cytoplasm</keyword>